<dbReference type="EMBL" id="VXIS01000061">
    <property type="protein sequence ID" value="KAA8909068.1"/>
    <property type="molecule type" value="Genomic_DNA"/>
</dbReference>
<reference evidence="3 5" key="1">
    <citation type="submission" date="2019-09" db="EMBL/GenBank/DDBJ databases">
        <title>Draft genome of the ectomycorrhizal ascomycete Sphaerosporella brunnea.</title>
        <authorList>
            <consortium name="DOE Joint Genome Institute"/>
            <person name="Benucci G.M."/>
            <person name="Marozzi G."/>
            <person name="Antonielli L."/>
            <person name="Sanchez S."/>
            <person name="Marco P."/>
            <person name="Wang X."/>
            <person name="Falini L.B."/>
            <person name="Barry K."/>
            <person name="Haridas S."/>
            <person name="Lipzen A."/>
            <person name="Labutti K."/>
            <person name="Grigoriev I.V."/>
            <person name="Murat C."/>
            <person name="Martin F."/>
            <person name="Albertini E."/>
            <person name="Donnini D."/>
            <person name="Bonito G."/>
        </authorList>
    </citation>
    <scope>NUCLEOTIDE SEQUENCE [LARGE SCALE GENOMIC DNA]</scope>
    <source>
        <strain evidence="3 5">Sb_GMNB300</strain>
    </source>
</reference>
<evidence type="ECO:0000313" key="4">
    <source>
        <dbReference type="EMBL" id="KAA8909068.1"/>
    </source>
</evidence>
<dbReference type="PIRSF" id="PIRSF029755">
    <property type="entry name" value="UCP029755"/>
    <property type="match status" value="1"/>
</dbReference>
<gene>
    <name evidence="3" type="ORF">FN846DRAFT_17876</name>
    <name evidence="4" type="ORF">FN846DRAFT_632125</name>
</gene>
<dbReference type="InterPro" id="IPR016938">
    <property type="entry name" value="UPF0317"/>
</dbReference>
<accession>A0A5J5EVN6</accession>
<evidence type="ECO:0000256" key="1">
    <source>
        <dbReference type="ARBA" id="ARBA00007896"/>
    </source>
</evidence>
<organism evidence="3 5">
    <name type="scientific">Sphaerosporella brunnea</name>
    <dbReference type="NCBI Taxonomy" id="1250544"/>
    <lineage>
        <taxon>Eukaryota</taxon>
        <taxon>Fungi</taxon>
        <taxon>Dikarya</taxon>
        <taxon>Ascomycota</taxon>
        <taxon>Pezizomycotina</taxon>
        <taxon>Pezizomycetes</taxon>
        <taxon>Pezizales</taxon>
        <taxon>Pyronemataceae</taxon>
        <taxon>Sphaerosporella</taxon>
    </lineage>
</organism>
<dbReference type="AlphaFoldDB" id="A0A5J5EVN6"/>
<dbReference type="PANTHER" id="PTHR32022:SF10">
    <property type="entry name" value="D-GLUTAMATE CYCLASE, MITOCHONDRIAL"/>
    <property type="match status" value="1"/>
</dbReference>
<dbReference type="EMBL" id="VXIS01000103">
    <property type="protein sequence ID" value="KAA8904875.1"/>
    <property type="molecule type" value="Genomic_DNA"/>
</dbReference>
<dbReference type="InterPro" id="IPR038021">
    <property type="entry name" value="Putative_hydro-lyase"/>
</dbReference>
<sequence>MPPPILEPIVVATENSPHAVRLLARQGKHTSPTAGYAPGYIQANLLVVPRAYATDFHSLCLRNPVPCPLLAIGSATSLISPTPTTPPLLTHPFDLRSDIPRYNVYHAGRLTASGITDISELWSSADSHVAFLIGCSFSFEGALMAAGLMPRHVEMGCNVAMYSTSRKLNPAGVFTDGTYVVSMRPYPQDQVERVRDITRPYAAMHGEPIAWGWEAVQELGIADLGAPEFGDAVEIKEGEVPVFWGCGVTPQNAIMRAGDKIKGTVMAHAPGHMLVTDVREEEYFKTQATVL</sequence>
<dbReference type="Gene3D" id="3.30.2040.10">
    <property type="entry name" value="PSTPO5379-like domain"/>
    <property type="match status" value="1"/>
</dbReference>
<comment type="similarity">
    <text evidence="1">Belongs to the D-glutamate cyclase family.</text>
</comment>
<evidence type="ECO:0008006" key="6">
    <source>
        <dbReference type="Google" id="ProtNLM"/>
    </source>
</evidence>
<evidence type="ECO:0000313" key="3">
    <source>
        <dbReference type="EMBL" id="KAA8904875.1"/>
    </source>
</evidence>
<name>A0A5J5EVN6_9PEZI</name>
<protein>
    <recommendedName>
        <fullName evidence="6">DUF1445 domain protein</fullName>
    </recommendedName>
</protein>
<keyword evidence="2" id="KW-0456">Lyase</keyword>
<dbReference type="SUPFAM" id="SSF160920">
    <property type="entry name" value="PSTPO5379-like"/>
    <property type="match status" value="1"/>
</dbReference>
<evidence type="ECO:0000313" key="5">
    <source>
        <dbReference type="Proteomes" id="UP000326924"/>
    </source>
</evidence>
<dbReference type="OrthoDB" id="10262538at2759"/>
<dbReference type="Proteomes" id="UP000326924">
    <property type="component" value="Unassembled WGS sequence"/>
</dbReference>
<dbReference type="Pfam" id="PF07286">
    <property type="entry name" value="D-Glu_cyclase"/>
    <property type="match status" value="1"/>
</dbReference>
<dbReference type="PANTHER" id="PTHR32022">
    <property type="entry name" value="D-GLUTAMATE CYCLASE, MITOCHONDRIAL"/>
    <property type="match status" value="1"/>
</dbReference>
<dbReference type="GO" id="GO:0006536">
    <property type="term" value="P:glutamate metabolic process"/>
    <property type="evidence" value="ECO:0007669"/>
    <property type="project" value="TreeGrafter"/>
</dbReference>
<keyword evidence="5" id="KW-1185">Reference proteome</keyword>
<dbReference type="FunFam" id="3.30.2040.10:FF:000001">
    <property type="entry name" value="D-glutamate cyclase, mitochondrial"/>
    <property type="match status" value="1"/>
</dbReference>
<proteinExistence type="inferred from homology"/>
<dbReference type="GO" id="GO:0047820">
    <property type="term" value="F:D-glutamate cyclase activity"/>
    <property type="evidence" value="ECO:0007669"/>
    <property type="project" value="TreeGrafter"/>
</dbReference>
<comment type="caution">
    <text evidence="3">The sequence shown here is derived from an EMBL/GenBank/DDBJ whole genome shotgun (WGS) entry which is preliminary data.</text>
</comment>
<dbReference type="Gene3D" id="3.40.1640.10">
    <property type="entry name" value="PSTPO5379-like"/>
    <property type="match status" value="1"/>
</dbReference>
<evidence type="ECO:0000256" key="2">
    <source>
        <dbReference type="ARBA" id="ARBA00023239"/>
    </source>
</evidence>
<dbReference type="InterPro" id="IPR009906">
    <property type="entry name" value="D-Glu_cyclase"/>
</dbReference>